<protein>
    <recommendedName>
        <fullName evidence="2">Caspase family p20 domain-containing protein</fullName>
    </recommendedName>
</protein>
<dbReference type="SUPFAM" id="SSF52129">
    <property type="entry name" value="Caspase-like"/>
    <property type="match status" value="1"/>
</dbReference>
<dbReference type="InterPro" id="IPR002398">
    <property type="entry name" value="Pept_C14"/>
</dbReference>
<dbReference type="Pfam" id="PF00656">
    <property type="entry name" value="Peptidase_C14"/>
    <property type="match status" value="1"/>
</dbReference>
<comment type="similarity">
    <text evidence="1">Belongs to the peptidase C14A family.</text>
</comment>
<dbReference type="EMBL" id="UYJE01001779">
    <property type="protein sequence ID" value="VDI05137.1"/>
    <property type="molecule type" value="Genomic_DNA"/>
</dbReference>
<dbReference type="InterPro" id="IPR001309">
    <property type="entry name" value="Pept_C14_p20"/>
</dbReference>
<reference evidence="3" key="1">
    <citation type="submission" date="2018-11" db="EMBL/GenBank/DDBJ databases">
        <authorList>
            <person name="Alioto T."/>
            <person name="Alioto T."/>
        </authorList>
    </citation>
    <scope>NUCLEOTIDE SEQUENCE</scope>
</reference>
<name>A0A8B6CJ98_MYTGA</name>
<gene>
    <name evidence="3" type="ORF">MGAL_10B020372</name>
</gene>
<dbReference type="InterPro" id="IPR029030">
    <property type="entry name" value="Caspase-like_dom_sf"/>
</dbReference>
<dbReference type="GO" id="GO:0043525">
    <property type="term" value="P:positive regulation of neuron apoptotic process"/>
    <property type="evidence" value="ECO:0007669"/>
    <property type="project" value="TreeGrafter"/>
</dbReference>
<dbReference type="GO" id="GO:0004197">
    <property type="term" value="F:cysteine-type endopeptidase activity"/>
    <property type="evidence" value="ECO:0007669"/>
    <property type="project" value="InterPro"/>
</dbReference>
<evidence type="ECO:0000259" key="2">
    <source>
        <dbReference type="PROSITE" id="PS50208"/>
    </source>
</evidence>
<dbReference type="OrthoDB" id="6162091at2759"/>
<evidence type="ECO:0000313" key="4">
    <source>
        <dbReference type="Proteomes" id="UP000596742"/>
    </source>
</evidence>
<proteinExistence type="inferred from homology"/>
<organism evidence="3 4">
    <name type="scientific">Mytilus galloprovincialis</name>
    <name type="common">Mediterranean mussel</name>
    <dbReference type="NCBI Taxonomy" id="29158"/>
    <lineage>
        <taxon>Eukaryota</taxon>
        <taxon>Metazoa</taxon>
        <taxon>Spiralia</taxon>
        <taxon>Lophotrochozoa</taxon>
        <taxon>Mollusca</taxon>
        <taxon>Bivalvia</taxon>
        <taxon>Autobranchia</taxon>
        <taxon>Pteriomorphia</taxon>
        <taxon>Mytilida</taxon>
        <taxon>Mytiloidea</taxon>
        <taxon>Mytilidae</taxon>
        <taxon>Mytilinae</taxon>
        <taxon>Mytilus</taxon>
    </lineage>
</organism>
<evidence type="ECO:0000313" key="3">
    <source>
        <dbReference type="EMBL" id="VDI05137.1"/>
    </source>
</evidence>
<sequence>MEGCYNFNQKERGIALLIHNEYFLQSSGYQDRRGDDRDYKRMKKIFKRMGFKVCSFRDQTAKEMSRIADEVAGMDKEHSQSDCFVCVVASHGVEAQKDTGVHSRSHDREHMIVGVDGKEMSTSDFVEKFDVENCEGLQGKPKFFFIQACRIED</sequence>
<accession>A0A8B6CJ98</accession>
<dbReference type="AlphaFoldDB" id="A0A8B6CJ98"/>
<dbReference type="Gene3D" id="3.40.50.1460">
    <property type="match status" value="1"/>
</dbReference>
<dbReference type="InterPro" id="IPR015917">
    <property type="entry name" value="Pept_C14A"/>
</dbReference>
<dbReference type="PANTHER" id="PTHR10454">
    <property type="entry name" value="CASPASE"/>
    <property type="match status" value="1"/>
</dbReference>
<keyword evidence="4" id="KW-1185">Reference proteome</keyword>
<dbReference type="PROSITE" id="PS50208">
    <property type="entry name" value="CASPASE_P20"/>
    <property type="match status" value="1"/>
</dbReference>
<dbReference type="Proteomes" id="UP000596742">
    <property type="component" value="Unassembled WGS sequence"/>
</dbReference>
<dbReference type="SMART" id="SM00115">
    <property type="entry name" value="CASc"/>
    <property type="match status" value="1"/>
</dbReference>
<dbReference type="GO" id="GO:0005737">
    <property type="term" value="C:cytoplasm"/>
    <property type="evidence" value="ECO:0007669"/>
    <property type="project" value="TreeGrafter"/>
</dbReference>
<evidence type="ECO:0000256" key="1">
    <source>
        <dbReference type="ARBA" id="ARBA00010134"/>
    </source>
</evidence>
<dbReference type="PRINTS" id="PR00376">
    <property type="entry name" value="IL1BCENZYME"/>
</dbReference>
<feature type="domain" description="Caspase family p20" evidence="2">
    <location>
        <begin position="11"/>
        <end position="153"/>
    </location>
</feature>
<dbReference type="GO" id="GO:0006915">
    <property type="term" value="P:apoptotic process"/>
    <property type="evidence" value="ECO:0007669"/>
    <property type="project" value="TreeGrafter"/>
</dbReference>
<dbReference type="GO" id="GO:0006508">
    <property type="term" value="P:proteolysis"/>
    <property type="evidence" value="ECO:0007669"/>
    <property type="project" value="InterPro"/>
</dbReference>
<dbReference type="PANTHER" id="PTHR10454:SF210">
    <property type="entry name" value="CASPASE-2"/>
    <property type="match status" value="1"/>
</dbReference>
<comment type="caution">
    <text evidence="3">The sequence shown here is derived from an EMBL/GenBank/DDBJ whole genome shotgun (WGS) entry which is preliminary data.</text>
</comment>
<dbReference type="InterPro" id="IPR011600">
    <property type="entry name" value="Pept_C14_caspase"/>
</dbReference>